<gene>
    <name evidence="3" type="ORF">PVAP13_1KG333205</name>
</gene>
<sequence>MSQRGRHVEVGPTCQPSSLLFLFLLSPLSPLSRSLCSAAPCYRRRPLLPAAAAPAACAACCCRRPLLQQVLPPRTTAGATCCSRSRRPLRAHPAGATVLERKEGAALGAAGAGDEGGSGSGGRRGRRGRRERRWGPPGQGVRRRWGGRRKWREGAAGAGELRRWCPGEVRRVRGRALLLARLHAAADHACDAEQASPQRPAPAAVPAPRSPRCPIRAAPAPAAAQARRRPCSGLRRPAPYHPCYGSPPSSSALPPHGSTWPSHCLLLPRPHASPCAAAASWRCCSRRLPGVRLPRGTTTASTLAHRSPSRRSLLRPPPAV</sequence>
<keyword evidence="4" id="KW-1185">Reference proteome</keyword>
<organism evidence="3 4">
    <name type="scientific">Panicum virgatum</name>
    <name type="common">Blackwell switchgrass</name>
    <dbReference type="NCBI Taxonomy" id="38727"/>
    <lineage>
        <taxon>Eukaryota</taxon>
        <taxon>Viridiplantae</taxon>
        <taxon>Streptophyta</taxon>
        <taxon>Embryophyta</taxon>
        <taxon>Tracheophyta</taxon>
        <taxon>Spermatophyta</taxon>
        <taxon>Magnoliopsida</taxon>
        <taxon>Liliopsida</taxon>
        <taxon>Poales</taxon>
        <taxon>Poaceae</taxon>
        <taxon>PACMAD clade</taxon>
        <taxon>Panicoideae</taxon>
        <taxon>Panicodae</taxon>
        <taxon>Paniceae</taxon>
        <taxon>Panicinae</taxon>
        <taxon>Panicum</taxon>
        <taxon>Panicum sect. Hiantes</taxon>
    </lineage>
</organism>
<name>A0A8T0XJL3_PANVG</name>
<keyword evidence="2" id="KW-0732">Signal</keyword>
<feature type="compositionally biased region" description="Pro residues" evidence="1">
    <location>
        <begin position="199"/>
        <end position="211"/>
    </location>
</feature>
<feature type="compositionally biased region" description="Basic residues" evidence="1">
    <location>
        <begin position="141"/>
        <end position="151"/>
    </location>
</feature>
<reference evidence="3" key="1">
    <citation type="submission" date="2020-05" db="EMBL/GenBank/DDBJ databases">
        <title>WGS assembly of Panicum virgatum.</title>
        <authorList>
            <person name="Lovell J.T."/>
            <person name="Jenkins J."/>
            <person name="Shu S."/>
            <person name="Juenger T.E."/>
            <person name="Schmutz J."/>
        </authorList>
    </citation>
    <scope>NUCLEOTIDE SEQUENCE</scope>
    <source>
        <strain evidence="3">AP13</strain>
    </source>
</reference>
<dbReference type="AlphaFoldDB" id="A0A8T0XJL3"/>
<accession>A0A8T0XJL3</accession>
<evidence type="ECO:0000313" key="3">
    <source>
        <dbReference type="EMBL" id="KAG2659108.1"/>
    </source>
</evidence>
<comment type="caution">
    <text evidence="3">The sequence shown here is derived from an EMBL/GenBank/DDBJ whole genome shotgun (WGS) entry which is preliminary data.</text>
</comment>
<feature type="region of interest" description="Disordered" evidence="1">
    <location>
        <begin position="294"/>
        <end position="320"/>
    </location>
</feature>
<dbReference type="EMBL" id="CM029037">
    <property type="protein sequence ID" value="KAG2659108.1"/>
    <property type="molecule type" value="Genomic_DNA"/>
</dbReference>
<evidence type="ECO:0000256" key="1">
    <source>
        <dbReference type="SAM" id="MobiDB-lite"/>
    </source>
</evidence>
<feature type="region of interest" description="Disordered" evidence="1">
    <location>
        <begin position="194"/>
        <end position="214"/>
    </location>
</feature>
<evidence type="ECO:0000313" key="4">
    <source>
        <dbReference type="Proteomes" id="UP000823388"/>
    </source>
</evidence>
<feature type="chain" id="PRO_5035723572" evidence="2">
    <location>
        <begin position="35"/>
        <end position="320"/>
    </location>
</feature>
<dbReference type="Proteomes" id="UP000823388">
    <property type="component" value="Chromosome 1K"/>
</dbReference>
<feature type="signal peptide" evidence="2">
    <location>
        <begin position="1"/>
        <end position="34"/>
    </location>
</feature>
<proteinExistence type="predicted"/>
<evidence type="ECO:0000256" key="2">
    <source>
        <dbReference type="SAM" id="SignalP"/>
    </source>
</evidence>
<feature type="region of interest" description="Disordered" evidence="1">
    <location>
        <begin position="108"/>
        <end position="153"/>
    </location>
</feature>
<feature type="compositionally biased region" description="Gly residues" evidence="1">
    <location>
        <begin position="110"/>
        <end position="122"/>
    </location>
</feature>
<feature type="compositionally biased region" description="Basic residues" evidence="1">
    <location>
        <begin position="123"/>
        <end position="132"/>
    </location>
</feature>
<protein>
    <submittedName>
        <fullName evidence="3">Uncharacterized protein</fullName>
    </submittedName>
</protein>